<evidence type="ECO:0000256" key="9">
    <source>
        <dbReference type="ARBA" id="ARBA00022857"/>
    </source>
</evidence>
<protein>
    <recommendedName>
        <fullName evidence="5">isocitrate dehydrogenase (NADP(+))</fullName>
        <ecNumber evidence="5">1.1.1.42</ecNumber>
    </recommendedName>
</protein>
<evidence type="ECO:0000256" key="1">
    <source>
        <dbReference type="ARBA" id="ARBA00001936"/>
    </source>
</evidence>
<dbReference type="EC" id="1.1.1.42" evidence="5"/>
<gene>
    <name evidence="14" type="ORF">D8Y22_19725</name>
</gene>
<evidence type="ECO:0000256" key="3">
    <source>
        <dbReference type="ARBA" id="ARBA00007769"/>
    </source>
</evidence>
<evidence type="ECO:0000256" key="4">
    <source>
        <dbReference type="ARBA" id="ARBA00011738"/>
    </source>
</evidence>
<evidence type="ECO:0000313" key="15">
    <source>
        <dbReference type="Proteomes" id="UP000318864"/>
    </source>
</evidence>
<dbReference type="Proteomes" id="UP000318864">
    <property type="component" value="Unassembled WGS sequence"/>
</dbReference>
<dbReference type="Pfam" id="PF00180">
    <property type="entry name" value="Iso_dh"/>
    <property type="match status" value="1"/>
</dbReference>
<feature type="binding site" evidence="12">
    <location>
        <position position="33"/>
    </location>
    <ligand>
        <name>NADP(+)</name>
        <dbReference type="ChEBI" id="CHEBI:58349"/>
    </ligand>
</feature>
<evidence type="ECO:0000256" key="7">
    <source>
        <dbReference type="ARBA" id="ARBA00022723"/>
    </source>
</evidence>
<keyword evidence="8" id="KW-0460">Magnesium</keyword>
<keyword evidence="10 14" id="KW-0560">Oxidoreductase</keyword>
<keyword evidence="6" id="KW-0816">Tricarboxylic acid cycle</keyword>
<proteinExistence type="inferred from homology"/>
<evidence type="ECO:0000256" key="11">
    <source>
        <dbReference type="ARBA" id="ARBA00023211"/>
    </source>
</evidence>
<evidence type="ECO:0000256" key="5">
    <source>
        <dbReference type="ARBA" id="ARBA00013013"/>
    </source>
</evidence>
<dbReference type="PANTHER" id="PTHR43504:SF1">
    <property type="entry name" value="ISOCITRATE DEHYDROGENASE [NADP]"/>
    <property type="match status" value="1"/>
</dbReference>
<sequence>MLEYLGWADAADLVRDAVEETISSGKVTYDLERQLEDAEKLATSEYADEVVANIENVS</sequence>
<dbReference type="Gene3D" id="3.40.718.10">
    <property type="entry name" value="Isopropylmalate Dehydrogenase"/>
    <property type="match status" value="1"/>
</dbReference>
<evidence type="ECO:0000256" key="6">
    <source>
        <dbReference type="ARBA" id="ARBA00022532"/>
    </source>
</evidence>
<keyword evidence="11" id="KW-0464">Manganese</keyword>
<keyword evidence="9 12" id="KW-0521">NADP</keyword>
<keyword evidence="15" id="KW-1185">Reference proteome</keyword>
<keyword evidence="7" id="KW-0479">Metal-binding</keyword>
<dbReference type="GO" id="GO:0006099">
    <property type="term" value="P:tricarboxylic acid cycle"/>
    <property type="evidence" value="ECO:0007669"/>
    <property type="project" value="UniProtKB-KW"/>
</dbReference>
<comment type="cofactor">
    <cofactor evidence="1">
        <name>Mn(2+)</name>
        <dbReference type="ChEBI" id="CHEBI:29035"/>
    </cofactor>
</comment>
<dbReference type="GO" id="GO:0004450">
    <property type="term" value="F:isocitrate dehydrogenase (NADP+) activity"/>
    <property type="evidence" value="ECO:0007669"/>
    <property type="project" value="UniProtKB-EC"/>
</dbReference>
<comment type="similarity">
    <text evidence="3">Belongs to the isocitrate and isopropylmalate dehydrogenases family.</text>
</comment>
<accession>A0A4S3TJY3</accession>
<dbReference type="InterPro" id="IPR024084">
    <property type="entry name" value="IsoPropMal-DH-like_dom"/>
</dbReference>
<feature type="domain" description="Isopropylmalate dehydrogenase-like" evidence="13">
    <location>
        <begin position="1"/>
        <end position="50"/>
    </location>
</feature>
<feature type="binding site" evidence="12">
    <location>
        <position position="29"/>
    </location>
    <ligand>
        <name>NADP(+)</name>
        <dbReference type="ChEBI" id="CHEBI:58349"/>
    </ligand>
</feature>
<comment type="caution">
    <text evidence="14">The sequence shown here is derived from an EMBL/GenBank/DDBJ whole genome shotgun (WGS) entry which is preliminary data.</text>
</comment>
<dbReference type="EMBL" id="RBZW01000070">
    <property type="protein sequence ID" value="THE63215.1"/>
    <property type="molecule type" value="Genomic_DNA"/>
</dbReference>
<name>A0A4S3TJY3_9EURY</name>
<dbReference type="GO" id="GO:0046872">
    <property type="term" value="F:metal ion binding"/>
    <property type="evidence" value="ECO:0007669"/>
    <property type="project" value="UniProtKB-KW"/>
</dbReference>
<evidence type="ECO:0000259" key="13">
    <source>
        <dbReference type="Pfam" id="PF00180"/>
    </source>
</evidence>
<dbReference type="InterPro" id="IPR004439">
    <property type="entry name" value="Isocitrate_DH_NADP_dimer_prok"/>
</dbReference>
<evidence type="ECO:0000256" key="10">
    <source>
        <dbReference type="ARBA" id="ARBA00023002"/>
    </source>
</evidence>
<evidence type="ECO:0000256" key="2">
    <source>
        <dbReference type="ARBA" id="ARBA00001946"/>
    </source>
</evidence>
<evidence type="ECO:0000313" key="14">
    <source>
        <dbReference type="EMBL" id="THE63215.1"/>
    </source>
</evidence>
<dbReference type="RefSeq" id="WP_246084523.1">
    <property type="nucleotide sequence ID" value="NZ_RBZW01000070.1"/>
</dbReference>
<evidence type="ECO:0000256" key="12">
    <source>
        <dbReference type="PIRSR" id="PIRSR604439-2"/>
    </source>
</evidence>
<feature type="non-terminal residue" evidence="14">
    <location>
        <position position="1"/>
    </location>
</feature>
<evidence type="ECO:0000256" key="8">
    <source>
        <dbReference type="ARBA" id="ARBA00022842"/>
    </source>
</evidence>
<organism evidence="14 15">
    <name type="scientific">Salinadaptatus halalkaliphilus</name>
    <dbReference type="NCBI Taxonomy" id="2419781"/>
    <lineage>
        <taxon>Archaea</taxon>
        <taxon>Methanobacteriati</taxon>
        <taxon>Methanobacteriota</taxon>
        <taxon>Stenosarchaea group</taxon>
        <taxon>Halobacteria</taxon>
        <taxon>Halobacteriales</taxon>
        <taxon>Natrialbaceae</taxon>
        <taxon>Salinadaptatus</taxon>
    </lineage>
</organism>
<dbReference type="AlphaFoldDB" id="A0A4S3TJY3"/>
<dbReference type="PANTHER" id="PTHR43504">
    <property type="entry name" value="ISOCITRATE DEHYDROGENASE [NADP]"/>
    <property type="match status" value="1"/>
</dbReference>
<dbReference type="SUPFAM" id="SSF53659">
    <property type="entry name" value="Isocitrate/Isopropylmalate dehydrogenase-like"/>
    <property type="match status" value="1"/>
</dbReference>
<comment type="subunit">
    <text evidence="4">Homodimer.</text>
</comment>
<comment type="cofactor">
    <cofactor evidence="2">
        <name>Mg(2+)</name>
        <dbReference type="ChEBI" id="CHEBI:18420"/>
    </cofactor>
</comment>
<reference evidence="14 15" key="1">
    <citation type="submission" date="2018-10" db="EMBL/GenBank/DDBJ databases">
        <title>Natronolimnobius sp. XQ-INN 246 isolated from Inner Mongolia Autonomous Region of China.</title>
        <authorList>
            <person name="Xue Q."/>
        </authorList>
    </citation>
    <scope>NUCLEOTIDE SEQUENCE [LARGE SCALE GENOMIC DNA]</scope>
    <source>
        <strain evidence="14 15">XQ-INN 246</strain>
    </source>
</reference>